<name>A0ACB0Y6V7_MELEN</name>
<evidence type="ECO:0000313" key="2">
    <source>
        <dbReference type="Proteomes" id="UP001497535"/>
    </source>
</evidence>
<sequence>MTDDILPSSSAERFSPKNSEDVRILLVGDEGVGKTSIIMALVHDNFCTNVPARCEQVIIPRDVSPDGVLTEIIDYSPREQSEDELISLIQRANVICVVYSVRDTETMNRVTSYWLPLIQKSLGGGEHNRSVLLAANKSDRQDETSHIDKMIPIMNDYLEIETVVECSAKIMKNISEIFFYAQKALSDSDNDGFLSDEELMDFQLFSFSVPLTPIAIAEVKQVISDYDPNMLVDNALTLEGFLYLHQMFIQRGRHETVWTVLKRFGHDLNLQLRQDYLLPKIKIPRGSSVEPSDICLNFLSELFKRFDEDFDDCLSSNELQSLFSVCPSNPWTEEMLHAVESNSLGWITHNGYINLWTFVFYVKLFWIFLI</sequence>
<organism evidence="1 2">
    <name type="scientific">Meloidogyne enterolobii</name>
    <name type="common">Root-knot nematode worm</name>
    <name type="synonym">Meloidogyne mayaguensis</name>
    <dbReference type="NCBI Taxonomy" id="390850"/>
    <lineage>
        <taxon>Eukaryota</taxon>
        <taxon>Metazoa</taxon>
        <taxon>Ecdysozoa</taxon>
        <taxon>Nematoda</taxon>
        <taxon>Chromadorea</taxon>
        <taxon>Rhabditida</taxon>
        <taxon>Tylenchina</taxon>
        <taxon>Tylenchomorpha</taxon>
        <taxon>Tylenchoidea</taxon>
        <taxon>Meloidogynidae</taxon>
        <taxon>Meloidogyninae</taxon>
        <taxon>Meloidogyne</taxon>
    </lineage>
</organism>
<keyword evidence="2" id="KW-1185">Reference proteome</keyword>
<accession>A0ACB0Y6V7</accession>
<evidence type="ECO:0000313" key="1">
    <source>
        <dbReference type="EMBL" id="CAK5033200.1"/>
    </source>
</evidence>
<comment type="caution">
    <text evidence="1">The sequence shown here is derived from an EMBL/GenBank/DDBJ whole genome shotgun (WGS) entry which is preliminary data.</text>
</comment>
<protein>
    <submittedName>
        <fullName evidence="1">Uncharacterized protein</fullName>
    </submittedName>
</protein>
<dbReference type="Proteomes" id="UP001497535">
    <property type="component" value="Unassembled WGS sequence"/>
</dbReference>
<reference evidence="1" key="1">
    <citation type="submission" date="2023-11" db="EMBL/GenBank/DDBJ databases">
        <authorList>
            <person name="Poullet M."/>
        </authorList>
    </citation>
    <scope>NUCLEOTIDE SEQUENCE</scope>
    <source>
        <strain evidence="1">E1834</strain>
    </source>
</reference>
<gene>
    <name evidence="1" type="ORF">MENTE1834_LOCUS8048</name>
</gene>
<proteinExistence type="predicted"/>
<dbReference type="EMBL" id="CAVMJV010000007">
    <property type="protein sequence ID" value="CAK5033200.1"/>
    <property type="molecule type" value="Genomic_DNA"/>
</dbReference>